<evidence type="ECO:0000313" key="4">
    <source>
        <dbReference type="EnsemblPlants" id="AET6Gv20118200.21"/>
    </source>
</evidence>
<accession>A0A453MWA1</accession>
<reference evidence="4" key="4">
    <citation type="submission" date="2019-03" db="UniProtKB">
        <authorList>
            <consortium name="EnsemblPlants"/>
        </authorList>
    </citation>
    <scope>IDENTIFICATION</scope>
</reference>
<organism evidence="4 5">
    <name type="scientific">Aegilops tauschii subsp. strangulata</name>
    <name type="common">Goatgrass</name>
    <dbReference type="NCBI Taxonomy" id="200361"/>
    <lineage>
        <taxon>Eukaryota</taxon>
        <taxon>Viridiplantae</taxon>
        <taxon>Streptophyta</taxon>
        <taxon>Embryophyta</taxon>
        <taxon>Tracheophyta</taxon>
        <taxon>Spermatophyta</taxon>
        <taxon>Magnoliopsida</taxon>
        <taxon>Liliopsida</taxon>
        <taxon>Poales</taxon>
        <taxon>Poaceae</taxon>
        <taxon>BOP clade</taxon>
        <taxon>Pooideae</taxon>
        <taxon>Triticodae</taxon>
        <taxon>Triticeae</taxon>
        <taxon>Triticinae</taxon>
        <taxon>Aegilops</taxon>
    </lineage>
</organism>
<proteinExistence type="inferred from homology"/>
<dbReference type="AlphaFoldDB" id="A0A453MWA1"/>
<evidence type="ECO:0000256" key="2">
    <source>
        <dbReference type="ARBA" id="ARBA00022801"/>
    </source>
</evidence>
<reference evidence="5" key="1">
    <citation type="journal article" date="2014" name="Science">
        <title>Ancient hybridizations among the ancestral genomes of bread wheat.</title>
        <authorList>
            <consortium name="International Wheat Genome Sequencing Consortium,"/>
            <person name="Marcussen T."/>
            <person name="Sandve S.R."/>
            <person name="Heier L."/>
            <person name="Spannagl M."/>
            <person name="Pfeifer M."/>
            <person name="Jakobsen K.S."/>
            <person name="Wulff B.B."/>
            <person name="Steuernagel B."/>
            <person name="Mayer K.F."/>
            <person name="Olsen O.A."/>
        </authorList>
    </citation>
    <scope>NUCLEOTIDE SEQUENCE [LARGE SCALE GENOMIC DNA]</scope>
    <source>
        <strain evidence="5">cv. AL8/78</strain>
    </source>
</reference>
<dbReference type="InterPro" id="IPR045550">
    <property type="entry name" value="AARE_N"/>
</dbReference>
<protein>
    <recommendedName>
        <fullName evidence="3">Acylamino-acid-releasing enzyme N-terminal domain-containing protein</fullName>
    </recommendedName>
</protein>
<dbReference type="GO" id="GO:0004252">
    <property type="term" value="F:serine-type endopeptidase activity"/>
    <property type="evidence" value="ECO:0007669"/>
    <property type="project" value="TreeGrafter"/>
</dbReference>
<reference evidence="5" key="2">
    <citation type="journal article" date="2017" name="Nat. Plants">
        <title>The Aegilops tauschii genome reveals multiple impacts of transposons.</title>
        <authorList>
            <person name="Zhao G."/>
            <person name="Zou C."/>
            <person name="Li K."/>
            <person name="Wang K."/>
            <person name="Li T."/>
            <person name="Gao L."/>
            <person name="Zhang X."/>
            <person name="Wang H."/>
            <person name="Yang Z."/>
            <person name="Liu X."/>
            <person name="Jiang W."/>
            <person name="Mao L."/>
            <person name="Kong X."/>
            <person name="Jiao Y."/>
            <person name="Jia J."/>
        </authorList>
    </citation>
    <scope>NUCLEOTIDE SEQUENCE [LARGE SCALE GENOMIC DNA]</scope>
    <source>
        <strain evidence="5">cv. AL8/78</strain>
    </source>
</reference>
<sequence length="560" mass="61588">SSPSGSLAWTCHCHCYSTAKAEELGKIFRLAQYTVSLLSDMQDSQSAFKKEDPLGMDAMSSEEYASQSKLLQEFTNVPSIESAWLFKTNNEDRSRAMFSISQPDLLANKKRKYILHSHIVTHGTMPLECHWSPFPIEMTGVSAVVPSPSGSKLLVVRNGEKGSRTTLQIVNQSHVEKEIHVDQSIHGPLYTDEWFHGISWNHEETFIAYIAEQTPRPKPAFDDAGYRKGGSSEEDCNSWRGQGDWEEDWGETYSRKGRPSLFVLDIASGEVRAARGVPKSISAGQVVWAPPSSSGHQKLLVFVGWLEHNGFQSTARKLGIKYCSNRPCSLYAIHSPFEEEPNADNASDSGSESVPASVATNLTPSISSALFPRFSKDGKLLVFLSSKCAVDSGAHNATDSLHRINWPSDWKADEQLSVTDVVPVVMCPQDGCFPGLYCSAMLSDPWLSDHCTMVLTSAWRSTEVMLSIDVLSGEVTRISPQDSDYSWSTLAISGNNVLSVSSSPIDPPQIRYGRRASTEDHDGRCAWVWDEVTSPLTAASNKGEGFVISSQVEHTQNPGP</sequence>
<keyword evidence="2" id="KW-0378">Hydrolase</keyword>
<feature type="domain" description="Acylamino-acid-releasing enzyme N-terminal" evidence="3">
    <location>
        <begin position="51"/>
        <end position="542"/>
    </location>
</feature>
<dbReference type="EnsemblPlants" id="AET6Gv20118200.21">
    <property type="protein sequence ID" value="AET6Gv20118200.21"/>
    <property type="gene ID" value="AET6Gv20118200"/>
</dbReference>
<keyword evidence="5" id="KW-1185">Reference proteome</keyword>
<reference evidence="4" key="5">
    <citation type="journal article" date="2021" name="G3 (Bethesda)">
        <title>Aegilops tauschii genome assembly Aet v5.0 features greater sequence contiguity and improved annotation.</title>
        <authorList>
            <person name="Wang L."/>
            <person name="Zhu T."/>
            <person name="Rodriguez J.C."/>
            <person name="Deal K.R."/>
            <person name="Dubcovsky J."/>
            <person name="McGuire P.E."/>
            <person name="Lux T."/>
            <person name="Spannagl M."/>
            <person name="Mayer K.F.X."/>
            <person name="Baldrich P."/>
            <person name="Meyers B.C."/>
            <person name="Huo N."/>
            <person name="Gu Y.Q."/>
            <person name="Zhou H."/>
            <person name="Devos K.M."/>
            <person name="Bennetzen J.L."/>
            <person name="Unver T."/>
            <person name="Budak H."/>
            <person name="Gulick P.J."/>
            <person name="Galiba G."/>
            <person name="Kalapos B."/>
            <person name="Nelson D.R."/>
            <person name="Li P."/>
            <person name="You F.M."/>
            <person name="Luo M.C."/>
            <person name="Dvorak J."/>
        </authorList>
    </citation>
    <scope>NUCLEOTIDE SEQUENCE [LARGE SCALE GENOMIC DNA]</scope>
    <source>
        <strain evidence="4">cv. AL8/78</strain>
    </source>
</reference>
<evidence type="ECO:0000313" key="5">
    <source>
        <dbReference type="Proteomes" id="UP000015105"/>
    </source>
</evidence>
<dbReference type="Gramene" id="AET6Gv20118200.21">
    <property type="protein sequence ID" value="AET6Gv20118200.21"/>
    <property type="gene ID" value="AET6Gv20118200"/>
</dbReference>
<dbReference type="Pfam" id="PF19283">
    <property type="entry name" value="APEH_N"/>
    <property type="match status" value="1"/>
</dbReference>
<dbReference type="PANTHER" id="PTHR42776">
    <property type="entry name" value="SERINE PEPTIDASE S9 FAMILY MEMBER"/>
    <property type="match status" value="1"/>
</dbReference>
<reference evidence="4" key="3">
    <citation type="journal article" date="2017" name="Nature">
        <title>Genome sequence of the progenitor of the wheat D genome Aegilops tauschii.</title>
        <authorList>
            <person name="Luo M.C."/>
            <person name="Gu Y.Q."/>
            <person name="Puiu D."/>
            <person name="Wang H."/>
            <person name="Twardziok S.O."/>
            <person name="Deal K.R."/>
            <person name="Huo N."/>
            <person name="Zhu T."/>
            <person name="Wang L."/>
            <person name="Wang Y."/>
            <person name="McGuire P.E."/>
            <person name="Liu S."/>
            <person name="Long H."/>
            <person name="Ramasamy R.K."/>
            <person name="Rodriguez J.C."/>
            <person name="Van S.L."/>
            <person name="Yuan L."/>
            <person name="Wang Z."/>
            <person name="Xia Z."/>
            <person name="Xiao L."/>
            <person name="Anderson O.D."/>
            <person name="Ouyang S."/>
            <person name="Liang Y."/>
            <person name="Zimin A.V."/>
            <person name="Pertea G."/>
            <person name="Qi P."/>
            <person name="Bennetzen J.L."/>
            <person name="Dai X."/>
            <person name="Dawson M.W."/>
            <person name="Muller H.G."/>
            <person name="Kugler K."/>
            <person name="Rivarola-Duarte L."/>
            <person name="Spannagl M."/>
            <person name="Mayer K.F.X."/>
            <person name="Lu F.H."/>
            <person name="Bevan M.W."/>
            <person name="Leroy P."/>
            <person name="Li P."/>
            <person name="You F.M."/>
            <person name="Sun Q."/>
            <person name="Liu Z."/>
            <person name="Lyons E."/>
            <person name="Wicker T."/>
            <person name="Salzberg S.L."/>
            <person name="Devos K.M."/>
            <person name="Dvorak J."/>
        </authorList>
    </citation>
    <scope>NUCLEOTIDE SEQUENCE [LARGE SCALE GENOMIC DNA]</scope>
    <source>
        <strain evidence="4">cv. AL8/78</strain>
    </source>
</reference>
<name>A0A453MWA1_AEGTS</name>
<evidence type="ECO:0000259" key="3">
    <source>
        <dbReference type="Pfam" id="PF19283"/>
    </source>
</evidence>
<comment type="similarity">
    <text evidence="1">Belongs to the peptidase S9C family.</text>
</comment>
<dbReference type="PANTHER" id="PTHR42776:SF18">
    <property type="entry name" value="ACYLAMINO-ACID-RELEASING ENZYME 2"/>
    <property type="match status" value="1"/>
</dbReference>
<dbReference type="SUPFAM" id="SSF82171">
    <property type="entry name" value="DPP6 N-terminal domain-like"/>
    <property type="match status" value="1"/>
</dbReference>
<dbReference type="Proteomes" id="UP000015105">
    <property type="component" value="Chromosome 6D"/>
</dbReference>
<evidence type="ECO:0000256" key="1">
    <source>
        <dbReference type="ARBA" id="ARBA00010040"/>
    </source>
</evidence>